<dbReference type="PANTHER" id="PTHR10000">
    <property type="entry name" value="PHOSPHOSERINE PHOSPHATASE"/>
    <property type="match status" value="1"/>
</dbReference>
<dbReference type="AlphaFoldDB" id="A0A3N0I082"/>
<organism evidence="1 2">
    <name type="scientific">Absicoccus porci</name>
    <dbReference type="NCBI Taxonomy" id="2486576"/>
    <lineage>
        <taxon>Bacteria</taxon>
        <taxon>Bacillati</taxon>
        <taxon>Bacillota</taxon>
        <taxon>Erysipelotrichia</taxon>
        <taxon>Erysipelotrichales</taxon>
        <taxon>Erysipelotrichaceae</taxon>
        <taxon>Absicoccus</taxon>
    </lineage>
</organism>
<dbReference type="GO" id="GO:0016791">
    <property type="term" value="F:phosphatase activity"/>
    <property type="evidence" value="ECO:0007669"/>
    <property type="project" value="TreeGrafter"/>
</dbReference>
<dbReference type="Gene3D" id="3.30.1240.10">
    <property type="match status" value="1"/>
</dbReference>
<accession>A0A3N0I082</accession>
<proteinExistence type="predicted"/>
<dbReference type="InterPro" id="IPR036412">
    <property type="entry name" value="HAD-like_sf"/>
</dbReference>
<dbReference type="NCBIfam" id="TIGR00099">
    <property type="entry name" value="Cof-subfamily"/>
    <property type="match status" value="1"/>
</dbReference>
<dbReference type="InterPro" id="IPR023214">
    <property type="entry name" value="HAD_sf"/>
</dbReference>
<evidence type="ECO:0000313" key="1">
    <source>
        <dbReference type="EMBL" id="RNM30423.1"/>
    </source>
</evidence>
<gene>
    <name evidence="1" type="ORF">EDX97_06435</name>
</gene>
<dbReference type="RefSeq" id="WP_128520336.1">
    <property type="nucleotide sequence ID" value="NZ_JBQHVF010000004.1"/>
</dbReference>
<dbReference type="NCBIfam" id="TIGR01484">
    <property type="entry name" value="HAD-SF-IIB"/>
    <property type="match status" value="1"/>
</dbReference>
<dbReference type="OrthoDB" id="9781413at2"/>
<dbReference type="EMBL" id="RJQC01000002">
    <property type="protein sequence ID" value="RNM30423.1"/>
    <property type="molecule type" value="Genomic_DNA"/>
</dbReference>
<keyword evidence="1" id="KW-0378">Hydrolase</keyword>
<dbReference type="SFLD" id="SFLDS00003">
    <property type="entry name" value="Haloacid_Dehalogenase"/>
    <property type="match status" value="1"/>
</dbReference>
<dbReference type="Proteomes" id="UP000276568">
    <property type="component" value="Unassembled WGS sequence"/>
</dbReference>
<keyword evidence="2" id="KW-1185">Reference proteome</keyword>
<name>A0A3N0I082_9FIRM</name>
<sequence length="271" mass="30791">MNAVQFVITDLDNTLLNNEKKVSLLNHQTIARLKEKGIYFGLASGRDYQSVFELSKDWKIDSFIDIIIGGNGLQIFQPQSNHLICQNKIPNKVAWKIYETFKDTGGCFFARNGADRFQESTDADLHADAIKYQEPENIVDLKDYLFTHDVDKVSIFCQPDQMNHMKEIAKQLYELPISMMQSSSHLLEFMDKNTNKGSALHIACKQLNISIESCMAFGDTTNDYSLIKAAGIGVCMKNGTKDVKQVADHITQYTNNEDGFYHFIQEHVLNT</sequence>
<reference evidence="1 2" key="1">
    <citation type="submission" date="2018-11" db="EMBL/GenBank/DDBJ databases">
        <title>Clostridium sp. nov., a member of the family Erysipelotrichaceae isolated from pig faeces.</title>
        <authorList>
            <person name="Chang Y.-H."/>
        </authorList>
    </citation>
    <scope>NUCLEOTIDE SEQUENCE [LARGE SCALE GENOMIC DNA]</scope>
    <source>
        <strain evidence="1 2">YH-panp20</strain>
    </source>
</reference>
<dbReference type="Pfam" id="PF08282">
    <property type="entry name" value="Hydrolase_3"/>
    <property type="match status" value="1"/>
</dbReference>
<dbReference type="GO" id="GO:0000287">
    <property type="term" value="F:magnesium ion binding"/>
    <property type="evidence" value="ECO:0007669"/>
    <property type="project" value="TreeGrafter"/>
</dbReference>
<dbReference type="GO" id="GO:0005829">
    <property type="term" value="C:cytosol"/>
    <property type="evidence" value="ECO:0007669"/>
    <property type="project" value="TreeGrafter"/>
</dbReference>
<evidence type="ECO:0000313" key="2">
    <source>
        <dbReference type="Proteomes" id="UP000276568"/>
    </source>
</evidence>
<comment type="caution">
    <text evidence="1">The sequence shown here is derived from an EMBL/GenBank/DDBJ whole genome shotgun (WGS) entry which is preliminary data.</text>
</comment>
<dbReference type="SUPFAM" id="SSF56784">
    <property type="entry name" value="HAD-like"/>
    <property type="match status" value="1"/>
</dbReference>
<dbReference type="Gene3D" id="3.40.50.1000">
    <property type="entry name" value="HAD superfamily/HAD-like"/>
    <property type="match status" value="1"/>
</dbReference>
<protein>
    <submittedName>
        <fullName evidence="1">Cof-type HAD-IIB family hydrolase</fullName>
    </submittedName>
</protein>
<dbReference type="InterPro" id="IPR000150">
    <property type="entry name" value="Cof"/>
</dbReference>
<dbReference type="SFLD" id="SFLDG01140">
    <property type="entry name" value="C2.B:_Phosphomannomutase_and_P"/>
    <property type="match status" value="1"/>
</dbReference>
<dbReference type="PANTHER" id="PTHR10000:SF8">
    <property type="entry name" value="HAD SUPERFAMILY HYDROLASE-LIKE, TYPE 3"/>
    <property type="match status" value="1"/>
</dbReference>
<dbReference type="InterPro" id="IPR006379">
    <property type="entry name" value="HAD-SF_hydro_IIB"/>
</dbReference>